<reference evidence="4" key="1">
    <citation type="journal article" date="2021" name="PeerJ">
        <title>Extensive microbial diversity within the chicken gut microbiome revealed by metagenomics and culture.</title>
        <authorList>
            <person name="Gilroy R."/>
            <person name="Ravi A."/>
            <person name="Getino M."/>
            <person name="Pursley I."/>
            <person name="Horton D.L."/>
            <person name="Alikhan N.F."/>
            <person name="Baker D."/>
            <person name="Gharbi K."/>
            <person name="Hall N."/>
            <person name="Watson M."/>
            <person name="Adriaenssens E.M."/>
            <person name="Foster-Nyarko E."/>
            <person name="Jarju S."/>
            <person name="Secka A."/>
            <person name="Antonio M."/>
            <person name="Oren A."/>
            <person name="Chaudhuri R.R."/>
            <person name="La Ragione R."/>
            <person name="Hildebrand F."/>
            <person name="Pallen M.J."/>
        </authorList>
    </citation>
    <scope>NUCLEOTIDE SEQUENCE</scope>
    <source>
        <strain evidence="4">ChiGjej6B6-1540</strain>
    </source>
</reference>
<dbReference type="EMBL" id="DXGA01000030">
    <property type="protein sequence ID" value="HIW93178.1"/>
    <property type="molecule type" value="Genomic_DNA"/>
</dbReference>
<reference evidence="4" key="2">
    <citation type="submission" date="2021-04" db="EMBL/GenBank/DDBJ databases">
        <authorList>
            <person name="Gilroy R."/>
        </authorList>
    </citation>
    <scope>NUCLEOTIDE SEQUENCE</scope>
    <source>
        <strain evidence="4">ChiGjej6B6-1540</strain>
    </source>
</reference>
<keyword evidence="2 4" id="KW-0808">Transferase</keyword>
<proteinExistence type="predicted"/>
<organism evidence="4 5">
    <name type="scientific">Candidatus Flavonifractor merdipullorum</name>
    <dbReference type="NCBI Taxonomy" id="2838590"/>
    <lineage>
        <taxon>Bacteria</taxon>
        <taxon>Bacillati</taxon>
        <taxon>Bacillota</taxon>
        <taxon>Clostridia</taxon>
        <taxon>Eubacteriales</taxon>
        <taxon>Oscillospiraceae</taxon>
        <taxon>Flavonifractor</taxon>
    </lineage>
</organism>
<accession>A0A9D1UMV1</accession>
<evidence type="ECO:0000256" key="1">
    <source>
        <dbReference type="ARBA" id="ARBA00022603"/>
    </source>
</evidence>
<comment type="caution">
    <text evidence="4">The sequence shown here is derived from an EMBL/GenBank/DDBJ whole genome shotgun (WGS) entry which is preliminary data.</text>
</comment>
<dbReference type="InterPro" id="IPR007213">
    <property type="entry name" value="Ppm1/Ppm2/Tcmp"/>
</dbReference>
<protein>
    <submittedName>
        <fullName evidence="4">Class I SAM-dependent methyltransferase</fullName>
        <ecNumber evidence="4">2.1.1.-</ecNumber>
    </submittedName>
</protein>
<dbReference type="Proteomes" id="UP000824192">
    <property type="component" value="Unassembled WGS sequence"/>
</dbReference>
<dbReference type="PANTHER" id="PTHR43619:SF2">
    <property type="entry name" value="S-ADENOSYL-L-METHIONINE-DEPENDENT METHYLTRANSFERASES SUPERFAMILY PROTEIN"/>
    <property type="match status" value="1"/>
</dbReference>
<dbReference type="EC" id="2.1.1.-" evidence="4"/>
<name>A0A9D1UMV1_9FIRM</name>
<dbReference type="AlphaFoldDB" id="A0A9D1UMV1"/>
<evidence type="ECO:0000256" key="3">
    <source>
        <dbReference type="SAM" id="MobiDB-lite"/>
    </source>
</evidence>
<dbReference type="PANTHER" id="PTHR43619">
    <property type="entry name" value="S-ADENOSYL-L-METHIONINE-DEPENDENT METHYLTRANSFERASE YKTD-RELATED"/>
    <property type="match status" value="1"/>
</dbReference>
<dbReference type="Gene3D" id="3.40.50.150">
    <property type="entry name" value="Vaccinia Virus protein VP39"/>
    <property type="match status" value="1"/>
</dbReference>
<evidence type="ECO:0000313" key="5">
    <source>
        <dbReference type="Proteomes" id="UP000824192"/>
    </source>
</evidence>
<dbReference type="GO" id="GO:0032259">
    <property type="term" value="P:methylation"/>
    <property type="evidence" value="ECO:0007669"/>
    <property type="project" value="UniProtKB-KW"/>
</dbReference>
<evidence type="ECO:0000256" key="2">
    <source>
        <dbReference type="ARBA" id="ARBA00022679"/>
    </source>
</evidence>
<evidence type="ECO:0000313" key="4">
    <source>
        <dbReference type="EMBL" id="HIW93178.1"/>
    </source>
</evidence>
<gene>
    <name evidence="4" type="ORF">H9868_01420</name>
</gene>
<feature type="region of interest" description="Disordered" evidence="3">
    <location>
        <begin position="280"/>
        <end position="299"/>
    </location>
</feature>
<sequence length="299" mass="33104">MKYHIEKNTIQETLVIPLYARALCTRRFPHLFSDPLSVELLERLDYDFSALEQASGGLMQTFGAMEAAMRQSDLSWEVKDYLRGHPCAAVVNLGCGLDQTGRSCDNGQCRIYNIDLPDVMAVREALLPAGEREKNLAADLNDLSWFDAIDTPAEDGAVFFAAGVFYYFRTEQVRALCAAMAERFPGGRLVFDAAGPTAVKLMLKTWVKQAGIRDVGAYFSVQDAERELPAWSDRITVSSRGYMLGYQDLRGPGVRAIHRLLARTADGPLKLRIVRMAFQKSHGGHRPDRRVPGADGAAG</sequence>
<keyword evidence="1 4" id="KW-0489">Methyltransferase</keyword>
<dbReference type="InterPro" id="IPR029063">
    <property type="entry name" value="SAM-dependent_MTases_sf"/>
</dbReference>
<dbReference type="SUPFAM" id="SSF53335">
    <property type="entry name" value="S-adenosyl-L-methionine-dependent methyltransferases"/>
    <property type="match status" value="1"/>
</dbReference>
<dbReference type="Pfam" id="PF04072">
    <property type="entry name" value="LCM"/>
    <property type="match status" value="1"/>
</dbReference>
<dbReference type="GO" id="GO:0008168">
    <property type="term" value="F:methyltransferase activity"/>
    <property type="evidence" value="ECO:0007669"/>
    <property type="project" value="UniProtKB-KW"/>
</dbReference>